<dbReference type="FunFam" id="1.10.472.10:FF:000010">
    <property type="entry name" value="G1/S-specific cyclin Cln1"/>
    <property type="match status" value="1"/>
</dbReference>
<protein>
    <recommendedName>
        <fullName evidence="6">Cyclin-like domain-containing protein</fullName>
    </recommendedName>
</protein>
<dbReference type="GO" id="GO:0051301">
    <property type="term" value="P:cell division"/>
    <property type="evidence" value="ECO:0007669"/>
    <property type="project" value="UniProtKB-KW"/>
</dbReference>
<dbReference type="EMBL" id="KV454540">
    <property type="protein sequence ID" value="ODV67969.1"/>
    <property type="molecule type" value="Genomic_DNA"/>
</dbReference>
<evidence type="ECO:0000313" key="7">
    <source>
        <dbReference type="EMBL" id="ODV67969.1"/>
    </source>
</evidence>
<keyword evidence="4" id="KW-0131">Cell cycle</keyword>
<evidence type="ECO:0000259" key="6">
    <source>
        <dbReference type="SMART" id="SM00385"/>
    </source>
</evidence>
<reference evidence="8" key="1">
    <citation type="submission" date="2016-05" db="EMBL/GenBank/DDBJ databases">
        <title>Comparative genomics of biotechnologically important yeasts.</title>
        <authorList>
            <consortium name="DOE Joint Genome Institute"/>
            <person name="Riley R."/>
            <person name="Haridas S."/>
            <person name="Wolfe K.H."/>
            <person name="Lopes M.R."/>
            <person name="Hittinger C.T."/>
            <person name="Goker M."/>
            <person name="Salamov A."/>
            <person name="Wisecaver J."/>
            <person name="Long T.M."/>
            <person name="Aerts A.L."/>
            <person name="Barry K."/>
            <person name="Choi C."/>
            <person name="Clum A."/>
            <person name="Coughlan A.Y."/>
            <person name="Deshpande S."/>
            <person name="Douglass A.P."/>
            <person name="Hanson S.J."/>
            <person name="Klenk H.-P."/>
            <person name="Labutti K."/>
            <person name="Lapidus A."/>
            <person name="Lindquist E."/>
            <person name="Lipzen A."/>
            <person name="Meier-Kolthoff J.P."/>
            <person name="Ohm R.A."/>
            <person name="Otillar R.P."/>
            <person name="Pangilinan J."/>
            <person name="Peng Y."/>
            <person name="Rokas A."/>
            <person name="Rosa C.A."/>
            <person name="Scheuner C."/>
            <person name="Sibirny A.A."/>
            <person name="Slot J.C."/>
            <person name="Stielow J.B."/>
            <person name="Sun H."/>
            <person name="Kurtzman C.P."/>
            <person name="Blackwell M."/>
            <person name="Grigoriev I.V."/>
            <person name="Jeffries T.W."/>
        </authorList>
    </citation>
    <scope>NUCLEOTIDE SEQUENCE [LARGE SCALE GENOMIC DNA]</scope>
    <source>
        <strain evidence="8">NRRL Y-1933</strain>
    </source>
</reference>
<organism evidence="7 8">
    <name type="scientific">Hyphopichia burtonii NRRL Y-1933</name>
    <dbReference type="NCBI Taxonomy" id="984485"/>
    <lineage>
        <taxon>Eukaryota</taxon>
        <taxon>Fungi</taxon>
        <taxon>Dikarya</taxon>
        <taxon>Ascomycota</taxon>
        <taxon>Saccharomycotina</taxon>
        <taxon>Pichiomycetes</taxon>
        <taxon>Debaryomycetaceae</taxon>
        <taxon>Hyphopichia</taxon>
    </lineage>
</organism>
<dbReference type="Pfam" id="PF02984">
    <property type="entry name" value="Cyclin_C"/>
    <property type="match status" value="1"/>
</dbReference>
<dbReference type="GO" id="GO:0016538">
    <property type="term" value="F:cyclin-dependent protein serine/threonine kinase regulator activity"/>
    <property type="evidence" value="ECO:0007669"/>
    <property type="project" value="UniProtKB-ARBA"/>
</dbReference>
<accession>A0A1E4RL20</accession>
<evidence type="ECO:0000256" key="5">
    <source>
        <dbReference type="RuleBase" id="RU000383"/>
    </source>
</evidence>
<evidence type="ECO:0000256" key="2">
    <source>
        <dbReference type="ARBA" id="ARBA00022618"/>
    </source>
</evidence>
<dbReference type="Proteomes" id="UP000095085">
    <property type="component" value="Unassembled WGS sequence"/>
</dbReference>
<evidence type="ECO:0000256" key="4">
    <source>
        <dbReference type="ARBA" id="ARBA00023306"/>
    </source>
</evidence>
<comment type="similarity">
    <text evidence="1 5">Belongs to the cyclin family.</text>
</comment>
<dbReference type="InterPro" id="IPR039361">
    <property type="entry name" value="Cyclin"/>
</dbReference>
<dbReference type="CDD" id="cd20559">
    <property type="entry name" value="CYCLIN_ScCLN_like"/>
    <property type="match status" value="1"/>
</dbReference>
<name>A0A1E4RL20_9ASCO</name>
<dbReference type="STRING" id="984485.A0A1E4RL20"/>
<evidence type="ECO:0000256" key="3">
    <source>
        <dbReference type="ARBA" id="ARBA00023127"/>
    </source>
</evidence>
<keyword evidence="3 5" id="KW-0195">Cyclin</keyword>
<dbReference type="SMART" id="SM00385">
    <property type="entry name" value="CYCLIN"/>
    <property type="match status" value="1"/>
</dbReference>
<gene>
    <name evidence="7" type="ORF">HYPBUDRAFT_137943</name>
</gene>
<dbReference type="InterPro" id="IPR013763">
    <property type="entry name" value="Cyclin-like_dom"/>
</dbReference>
<dbReference type="GO" id="GO:0051726">
    <property type="term" value="P:regulation of cell cycle"/>
    <property type="evidence" value="ECO:0007669"/>
    <property type="project" value="UniProtKB-ARBA"/>
</dbReference>
<dbReference type="Gene3D" id="1.10.472.10">
    <property type="entry name" value="Cyclin-like"/>
    <property type="match status" value="2"/>
</dbReference>
<keyword evidence="8" id="KW-1185">Reference proteome</keyword>
<sequence>MDSSRTSQKQKYGPPTSIKPRSYNVMLELLETQANKKLTNEYNQDVKQWLAVLENESLVNPSMIDLQPEIQWFMRPFLLDFLIELHSSFKLQPSTLFLCFNIIDRYCAKRIVFKRHYQLVGCTSLWIASKYEDKKSRIPTLKELSIMCRNAYDEEMFIQMEMHILSTLEWSLSHPNLEECLQLSIQSMNNLQVTPCKYNNLTPNNSKTSAITAISRFLCELSLYDRFFLTMPTSLVAITANLLACSMLQINTSSNYLEDLIKSYYIKKYDQRKPSTSSINLFATPKSFKKNQEDIIITAKENKQPQVKGSFLSGFDPNTTIDQIKKVCLMFIIQLSKITDVLTKKYESLGVIQVIKNFNNRYSFIISTIIDNSKMIINDEYIHSNKLNHLSDILLQLPQINDIESLIKNNTTTSLPIPLTPPSATSQYSMFLLSNHTLSSVCATPINSTHLKPNPPYNFNHTQSSDAIHGFSPVSKNLHHPINDWSSPISKVSY</sequence>
<keyword evidence="2" id="KW-0132">Cell division</keyword>
<dbReference type="Pfam" id="PF00134">
    <property type="entry name" value="Cyclin_N"/>
    <property type="match status" value="1"/>
</dbReference>
<dbReference type="RefSeq" id="XP_020077036.1">
    <property type="nucleotide sequence ID" value="XM_020219652.1"/>
</dbReference>
<dbReference type="AlphaFoldDB" id="A0A1E4RL20"/>
<dbReference type="OrthoDB" id="5590282at2759"/>
<dbReference type="GeneID" id="30994202"/>
<dbReference type="GO" id="GO:0044843">
    <property type="term" value="P:cell cycle G1/S phase transition"/>
    <property type="evidence" value="ECO:0007669"/>
    <property type="project" value="UniProtKB-ARBA"/>
</dbReference>
<dbReference type="PANTHER" id="PTHR10177">
    <property type="entry name" value="CYCLINS"/>
    <property type="match status" value="1"/>
</dbReference>
<dbReference type="InterPro" id="IPR048258">
    <property type="entry name" value="Cyclins_cyclin-box"/>
</dbReference>
<evidence type="ECO:0000256" key="1">
    <source>
        <dbReference type="ARBA" id="ARBA00008742"/>
    </source>
</evidence>
<proteinExistence type="inferred from homology"/>
<dbReference type="SUPFAM" id="SSF47954">
    <property type="entry name" value="Cyclin-like"/>
    <property type="match status" value="2"/>
</dbReference>
<evidence type="ECO:0000313" key="8">
    <source>
        <dbReference type="Proteomes" id="UP000095085"/>
    </source>
</evidence>
<dbReference type="InterPro" id="IPR006671">
    <property type="entry name" value="Cyclin_N"/>
</dbReference>
<dbReference type="InterPro" id="IPR004367">
    <property type="entry name" value="Cyclin_C-dom"/>
</dbReference>
<feature type="domain" description="Cyclin-like" evidence="6">
    <location>
        <begin position="80"/>
        <end position="166"/>
    </location>
</feature>
<dbReference type="PROSITE" id="PS00292">
    <property type="entry name" value="CYCLINS"/>
    <property type="match status" value="1"/>
</dbReference>
<dbReference type="InterPro" id="IPR036915">
    <property type="entry name" value="Cyclin-like_sf"/>
</dbReference>